<organism evidence="4 5">
    <name type="scientific">Brenthis ino</name>
    <name type="common">lesser marbled fritillary</name>
    <dbReference type="NCBI Taxonomy" id="405034"/>
    <lineage>
        <taxon>Eukaryota</taxon>
        <taxon>Metazoa</taxon>
        <taxon>Ecdysozoa</taxon>
        <taxon>Arthropoda</taxon>
        <taxon>Hexapoda</taxon>
        <taxon>Insecta</taxon>
        <taxon>Pterygota</taxon>
        <taxon>Neoptera</taxon>
        <taxon>Endopterygota</taxon>
        <taxon>Lepidoptera</taxon>
        <taxon>Glossata</taxon>
        <taxon>Ditrysia</taxon>
        <taxon>Papilionoidea</taxon>
        <taxon>Nymphalidae</taxon>
        <taxon>Heliconiinae</taxon>
        <taxon>Argynnini</taxon>
        <taxon>Brenthis</taxon>
    </lineage>
</organism>
<dbReference type="SUPFAM" id="SSF56574">
    <property type="entry name" value="Serpins"/>
    <property type="match status" value="1"/>
</dbReference>
<dbReference type="EMBL" id="OV170230">
    <property type="protein sequence ID" value="CAH0715032.1"/>
    <property type="molecule type" value="Genomic_DNA"/>
</dbReference>
<feature type="domain" description="Serpin" evidence="3">
    <location>
        <begin position="16"/>
        <end position="150"/>
    </location>
</feature>
<dbReference type="InterPro" id="IPR023796">
    <property type="entry name" value="Serpin_dom"/>
</dbReference>
<dbReference type="Gene3D" id="3.30.497.10">
    <property type="entry name" value="Antithrombin, subunit I, domain 2"/>
    <property type="match status" value="1"/>
</dbReference>
<sequence length="195" mass="21943">MRNLIFIIGVFCVTEGGNLIISPITVWTVLAVIAEGATHNTLKEIGSAIRVNPKYKDKVKQEYQSLLHWLQVITPTIELQKFNALFVDDRNRPLKDFQDVAKDYDTRMISVNFTDSERTSQLVNTAINTVTHGRIPALVSSADLESANLLFSNISLDTVFDELKVAVEEYGDDEVDCFVPRFKIESSLSMIQTTK</sequence>
<protein>
    <recommendedName>
        <fullName evidence="3">Serpin domain-containing protein</fullName>
    </recommendedName>
</protein>
<evidence type="ECO:0000256" key="1">
    <source>
        <dbReference type="ARBA" id="ARBA00022690"/>
    </source>
</evidence>
<dbReference type="PANTHER" id="PTHR11461:SF367">
    <property type="entry name" value="GH21475P-RELATED"/>
    <property type="match status" value="1"/>
</dbReference>
<evidence type="ECO:0000313" key="5">
    <source>
        <dbReference type="Proteomes" id="UP000838878"/>
    </source>
</evidence>
<dbReference type="GO" id="GO:0005615">
    <property type="term" value="C:extracellular space"/>
    <property type="evidence" value="ECO:0007669"/>
    <property type="project" value="InterPro"/>
</dbReference>
<evidence type="ECO:0000259" key="3">
    <source>
        <dbReference type="Pfam" id="PF00079"/>
    </source>
</evidence>
<name>A0A8J9VNS8_9NEOP</name>
<keyword evidence="2" id="KW-0722">Serine protease inhibitor</keyword>
<keyword evidence="5" id="KW-1185">Reference proteome</keyword>
<evidence type="ECO:0000313" key="4">
    <source>
        <dbReference type="EMBL" id="CAH0715032.1"/>
    </source>
</evidence>
<dbReference type="Proteomes" id="UP000838878">
    <property type="component" value="Chromosome 10"/>
</dbReference>
<accession>A0A8J9VNS8</accession>
<feature type="non-terminal residue" evidence="4">
    <location>
        <position position="195"/>
    </location>
</feature>
<dbReference type="InterPro" id="IPR042178">
    <property type="entry name" value="Serpin_sf_1"/>
</dbReference>
<evidence type="ECO:0000256" key="2">
    <source>
        <dbReference type="ARBA" id="ARBA00022900"/>
    </source>
</evidence>
<reference evidence="4" key="1">
    <citation type="submission" date="2021-12" db="EMBL/GenBank/DDBJ databases">
        <authorList>
            <person name="Martin H S."/>
        </authorList>
    </citation>
    <scope>NUCLEOTIDE SEQUENCE</scope>
</reference>
<dbReference type="AlphaFoldDB" id="A0A8J9VNS8"/>
<dbReference type="GO" id="GO:0004867">
    <property type="term" value="F:serine-type endopeptidase inhibitor activity"/>
    <property type="evidence" value="ECO:0007669"/>
    <property type="project" value="UniProtKB-KW"/>
</dbReference>
<dbReference type="InterPro" id="IPR000215">
    <property type="entry name" value="Serpin_fam"/>
</dbReference>
<keyword evidence="1" id="KW-0646">Protease inhibitor</keyword>
<dbReference type="OrthoDB" id="9440847at2759"/>
<proteinExistence type="predicted"/>
<dbReference type="Pfam" id="PF00079">
    <property type="entry name" value="Serpin"/>
    <property type="match status" value="1"/>
</dbReference>
<gene>
    <name evidence="4" type="ORF">BINO364_LOCUS2020</name>
</gene>
<dbReference type="PANTHER" id="PTHR11461">
    <property type="entry name" value="SERINE PROTEASE INHIBITOR, SERPIN"/>
    <property type="match status" value="1"/>
</dbReference>
<dbReference type="InterPro" id="IPR036186">
    <property type="entry name" value="Serpin_sf"/>
</dbReference>